<dbReference type="EMBL" id="KT007020">
    <property type="protein sequence ID" value="AKQ03701.1"/>
    <property type="molecule type" value="Genomic_DNA"/>
</dbReference>
<sequence>MKNLNKILFLVFILVAVISPQTNDPDIILKKVLDEFNKVQDYEVNVNIKVDVNFLKVPDTEAKIYFKQPDKVHFESETFALLPREGFDFSPSALLKKKYTAFYVRQDTIENVKVSVLKVIPLGETDDVILSTLWIDQSKNVIRKIETTTKTNGTFGIELKYDHTNVNYPLPSKMIFSFNVDKMNIPMGFSGDMSPESKEKKKDNKPTTAGKVYVSYSNYKINIGIPDKIFENKKKK</sequence>
<evidence type="ECO:0000313" key="1">
    <source>
        <dbReference type="EMBL" id="AKQ03701.1"/>
    </source>
</evidence>
<accession>A0A0H4T7F6</accession>
<proteinExistence type="predicted"/>
<reference evidence="1" key="1">
    <citation type="journal article" date="2015" name="ISME J.">
        <title>Aquifer environment selects for microbial species cohorts in sediment and groundwater.</title>
        <authorList>
            <person name="Hug L.A."/>
            <person name="Thomas B.C."/>
            <person name="Brown C.T."/>
            <person name="Frischkorn K.R."/>
            <person name="Williams K.H."/>
            <person name="Tringe S.G."/>
            <person name="Banfield J.F."/>
        </authorList>
    </citation>
    <scope>NUCLEOTIDE SEQUENCE</scope>
</reference>
<name>A0A0H4T7F6_9BACT</name>
<dbReference type="AlphaFoldDB" id="A0A0H4T7F6"/>
<organism evidence="1">
    <name type="scientific">uncultured Ignavibacteria bacterium Rifle_16ft_4_minimus_38491</name>
    <dbReference type="NCBI Taxonomy" id="1665105"/>
    <lineage>
        <taxon>Bacteria</taxon>
        <taxon>Pseudomonadati</taxon>
        <taxon>Ignavibacteriota</taxon>
        <taxon>Ignavibacteria</taxon>
        <taxon>environmental samples</taxon>
    </lineage>
</organism>
<dbReference type="Gene3D" id="2.50.20.10">
    <property type="entry name" value="Lipoprotein localisation LolA/LolB/LppX"/>
    <property type="match status" value="1"/>
</dbReference>
<protein>
    <submittedName>
        <fullName evidence="1">Uncharacterized protein</fullName>
    </submittedName>
</protein>